<keyword evidence="4 5" id="KW-0472">Membrane</keyword>
<evidence type="ECO:0000256" key="5">
    <source>
        <dbReference type="SAM" id="Phobius"/>
    </source>
</evidence>
<protein>
    <submittedName>
        <fullName evidence="6">Putative conserved plasma membrane protein</fullName>
    </submittedName>
</protein>
<dbReference type="EMBL" id="GBBI01000913">
    <property type="protein sequence ID" value="JAC17799.1"/>
    <property type="molecule type" value="mRNA"/>
</dbReference>
<proteinExistence type="evidence at transcript level"/>
<accession>A0A023F9X2</accession>
<name>A0A023F9X2_TRIIF</name>
<feature type="transmembrane region" description="Helical" evidence="5">
    <location>
        <begin position="12"/>
        <end position="29"/>
    </location>
</feature>
<dbReference type="Pfam" id="PF10242">
    <property type="entry name" value="L_HMGIC_fpl"/>
    <property type="match status" value="1"/>
</dbReference>
<dbReference type="PANTHER" id="PTHR12489:SF19">
    <property type="entry name" value="LHFPL TETRASPAN SUBFAMILY MEMBER 2 PROTEIN"/>
    <property type="match status" value="1"/>
</dbReference>
<dbReference type="AlphaFoldDB" id="A0A023F9X2"/>
<reference evidence="6" key="1">
    <citation type="journal article" date="2014" name="PLoS Negl. Trop. Dis.">
        <title>An updated insight into the Sialotranscriptome of Triatoma infestans: developmental stage and geographic variations.</title>
        <authorList>
            <person name="Schwarz A."/>
            <person name="Medrano-Mercado N."/>
            <person name="Schaub G.A."/>
            <person name="Struchiner C.J."/>
            <person name="Bargues M.D."/>
            <person name="Levy M.Z."/>
            <person name="Ribeiro J.M."/>
        </authorList>
    </citation>
    <scope>NUCLEOTIDE SEQUENCE</scope>
    <source>
        <strain evidence="6">Chile</strain>
        <tissue evidence="6">Salivary glands</tissue>
    </source>
</reference>
<evidence type="ECO:0000256" key="4">
    <source>
        <dbReference type="ARBA" id="ARBA00023136"/>
    </source>
</evidence>
<sequence length="220" mass="23312">MGHVIVTSISLIWVLLTIVATLAVLSALLTPKWLIGPQRIGYVNGTAVSFSAPSVGVFSRCTRLNGANNCAIFAMDGLATDPSVFPTFWKLTLVLFAMGLTIMTFSTMTALLSCCVQSINKKSIFTTTGAIQSLAGIFYILGIIMYAAGWGTPRVVRLCGVEAHPFYLADCSIGWSVYCAMGGTILTLVTASLSVAAEKATSSDKVGRHVEKGETLVCLL</sequence>
<feature type="transmembrane region" description="Helical" evidence="5">
    <location>
        <begin position="88"/>
        <end position="112"/>
    </location>
</feature>
<feature type="transmembrane region" description="Helical" evidence="5">
    <location>
        <begin position="175"/>
        <end position="196"/>
    </location>
</feature>
<organism evidence="6">
    <name type="scientific">Triatoma infestans</name>
    <name type="common">Assassin bug</name>
    <dbReference type="NCBI Taxonomy" id="30076"/>
    <lineage>
        <taxon>Eukaryota</taxon>
        <taxon>Metazoa</taxon>
        <taxon>Ecdysozoa</taxon>
        <taxon>Arthropoda</taxon>
        <taxon>Hexapoda</taxon>
        <taxon>Insecta</taxon>
        <taxon>Pterygota</taxon>
        <taxon>Neoptera</taxon>
        <taxon>Paraneoptera</taxon>
        <taxon>Hemiptera</taxon>
        <taxon>Heteroptera</taxon>
        <taxon>Panheteroptera</taxon>
        <taxon>Cimicomorpha</taxon>
        <taxon>Reduviidae</taxon>
        <taxon>Triatominae</taxon>
        <taxon>Triatoma</taxon>
    </lineage>
</organism>
<comment type="subcellular location">
    <subcellularLocation>
        <location evidence="1">Membrane</location>
        <topology evidence="1">Multi-pass membrane protein</topology>
    </subcellularLocation>
</comment>
<keyword evidence="3 5" id="KW-1133">Transmembrane helix</keyword>
<keyword evidence="2 5" id="KW-0812">Transmembrane</keyword>
<feature type="transmembrane region" description="Helical" evidence="5">
    <location>
        <begin position="124"/>
        <end position="148"/>
    </location>
</feature>
<evidence type="ECO:0000256" key="3">
    <source>
        <dbReference type="ARBA" id="ARBA00022989"/>
    </source>
</evidence>
<dbReference type="PANTHER" id="PTHR12489">
    <property type="entry name" value="LIPOMA HMGIC FUSION PARTNER-LIKE PROTEIN"/>
    <property type="match status" value="1"/>
</dbReference>
<dbReference type="GO" id="GO:0016020">
    <property type="term" value="C:membrane"/>
    <property type="evidence" value="ECO:0007669"/>
    <property type="project" value="UniProtKB-SubCell"/>
</dbReference>
<evidence type="ECO:0000313" key="6">
    <source>
        <dbReference type="EMBL" id="JAC17799.1"/>
    </source>
</evidence>
<evidence type="ECO:0000256" key="2">
    <source>
        <dbReference type="ARBA" id="ARBA00022692"/>
    </source>
</evidence>
<evidence type="ECO:0000256" key="1">
    <source>
        <dbReference type="ARBA" id="ARBA00004141"/>
    </source>
</evidence>
<dbReference type="InterPro" id="IPR019372">
    <property type="entry name" value="LHFPL"/>
</dbReference>
<dbReference type="Gene3D" id="1.20.140.150">
    <property type="match status" value="1"/>
</dbReference>